<name>A0A7X5XWE7_9SPHN</name>
<dbReference type="GO" id="GO:0016818">
    <property type="term" value="F:hydrolase activity, acting on acid anhydrides, in phosphorus-containing anhydrides"/>
    <property type="evidence" value="ECO:0007669"/>
    <property type="project" value="InterPro"/>
</dbReference>
<organism evidence="6 7">
    <name type="scientific">Sphingomonas trueperi</name>
    <dbReference type="NCBI Taxonomy" id="53317"/>
    <lineage>
        <taxon>Bacteria</taxon>
        <taxon>Pseudomonadati</taxon>
        <taxon>Pseudomonadota</taxon>
        <taxon>Alphaproteobacteria</taxon>
        <taxon>Sphingomonadales</taxon>
        <taxon>Sphingomonadaceae</taxon>
        <taxon>Sphingomonas</taxon>
    </lineage>
</organism>
<dbReference type="InterPro" id="IPR014013">
    <property type="entry name" value="Helic_SF1/SF2_ATP-bd_DinG/Rad3"/>
</dbReference>
<dbReference type="AlphaFoldDB" id="A0A7X5XWE7"/>
<dbReference type="GO" id="GO:0005524">
    <property type="term" value="F:ATP binding"/>
    <property type="evidence" value="ECO:0007669"/>
    <property type="project" value="UniProtKB-KW"/>
</dbReference>
<comment type="caution">
    <text evidence="6">The sequence shown here is derived from an EMBL/GenBank/DDBJ whole genome shotgun (WGS) entry which is preliminary data.</text>
</comment>
<dbReference type="InterPro" id="IPR045028">
    <property type="entry name" value="DinG/Rad3-like"/>
</dbReference>
<dbReference type="Pfam" id="PF13307">
    <property type="entry name" value="Helicase_C_2"/>
    <property type="match status" value="1"/>
</dbReference>
<keyword evidence="3" id="KW-0067">ATP-binding</keyword>
<dbReference type="GO" id="GO:0003676">
    <property type="term" value="F:nucleic acid binding"/>
    <property type="evidence" value="ECO:0007669"/>
    <property type="project" value="InterPro"/>
</dbReference>
<dbReference type="Gene3D" id="3.40.50.300">
    <property type="entry name" value="P-loop containing nucleotide triphosphate hydrolases"/>
    <property type="match status" value="2"/>
</dbReference>
<evidence type="ECO:0000313" key="6">
    <source>
        <dbReference type="EMBL" id="NJB96235.1"/>
    </source>
</evidence>
<evidence type="ECO:0000256" key="4">
    <source>
        <dbReference type="ARBA" id="ARBA00038058"/>
    </source>
</evidence>
<protein>
    <submittedName>
        <fullName evidence="6">ATP-dependent DNA helicase DinG</fullName>
        <ecNumber evidence="6">3.6.4.12</ecNumber>
    </submittedName>
</protein>
<dbReference type="Proteomes" id="UP000531251">
    <property type="component" value="Unassembled WGS sequence"/>
</dbReference>
<dbReference type="PANTHER" id="PTHR11472">
    <property type="entry name" value="DNA REPAIR DEAD HELICASE RAD3/XP-D SUBFAMILY MEMBER"/>
    <property type="match status" value="1"/>
</dbReference>
<gene>
    <name evidence="6" type="ORF">GGR89_000527</name>
</gene>
<keyword evidence="1" id="KW-0547">Nucleotide-binding</keyword>
<dbReference type="PANTHER" id="PTHR11472:SF34">
    <property type="entry name" value="REGULATOR OF TELOMERE ELONGATION HELICASE 1"/>
    <property type="match status" value="1"/>
</dbReference>
<evidence type="ECO:0000256" key="3">
    <source>
        <dbReference type="ARBA" id="ARBA00022840"/>
    </source>
</evidence>
<feature type="domain" description="Helicase ATP-binding" evidence="5">
    <location>
        <begin position="193"/>
        <end position="467"/>
    </location>
</feature>
<dbReference type="GO" id="GO:0006139">
    <property type="term" value="P:nucleobase-containing compound metabolic process"/>
    <property type="evidence" value="ECO:0007669"/>
    <property type="project" value="InterPro"/>
</dbReference>
<dbReference type="SUPFAM" id="SSF52540">
    <property type="entry name" value="P-loop containing nucleoside triphosphate hydrolases"/>
    <property type="match status" value="1"/>
</dbReference>
<evidence type="ECO:0000256" key="1">
    <source>
        <dbReference type="ARBA" id="ARBA00022741"/>
    </source>
</evidence>
<dbReference type="EMBL" id="JAATJB010000001">
    <property type="protein sequence ID" value="NJB96235.1"/>
    <property type="molecule type" value="Genomic_DNA"/>
</dbReference>
<evidence type="ECO:0000313" key="7">
    <source>
        <dbReference type="Proteomes" id="UP000531251"/>
    </source>
</evidence>
<dbReference type="SMART" id="SM00491">
    <property type="entry name" value="HELICc2"/>
    <property type="match status" value="1"/>
</dbReference>
<sequence>MYNTPSPMLPPLPYPALHASHSGVWIATAEGTRGLSRGEAIRIAADTPVLLLNAPLVGQRLGHPELNGLDLLELFAFLRPARFMVPTPKGLARACGLEPPTDDAQVAALLRDAAAALLALAEGDWPEREGAWHGLQSLGRLRWPWSAALGQRIAKPERAERWLFSKLPEWEEGAPRPAPRTITLDPTEVAERLARLTGASAERRQGQRDYAEAAAQAFAPRSVPDTPNLVLAEAGTGIGKTLGYLAPASLWAEKSGGPVWVSTFTKALQRQLGNEGERLFPDAAQRRARIVTRKGRENYVCLLNLEDALQGGFAGRAAILAQLVARWAAYTADGDMVGGDLPGWLPTLFRRNGSTALTDRRGECIYAGCPHYRKCFIERAARASADADIVIANHALVMVNAARGRENQTRPTRYVFDEGHHLFDAADAMFSVALTGQESIELRRWLTGPESGSRGRRRGLAARLSDVASYDDAGGRAIAEAVDAARALPSDGWLQRLNEGEPFGPIEALLAAVRGLVYARDANGSADAGYGLETELTEPDAALVEAAGVATAALDALLRPMVVLGRRLEAVLAEAPDWMDGPARARIEGAIASLGWRVDTVGAWLALIARIGGPADPEFVDWLAVDRVEGREFDIGLHRHWLDPAKPLAKTVLEPAHGVLVTSATLRAGGDWDVAEARSGSVHLLRPAQRFEAKSPFDYPNQAEVLIVTDVKRGDMPALANAYARLIAAAGGGTLGLFTAIRRLRAVHARIADRLARDGLPLLAQHVDPIDTGTLVDIFRDDPRASLIGTDALRDGVDVPGDSLRLVVMEGVPWPKPSVLHAARRLAGGGSAYDDRIVRARLAQAFGRLIRRADDRGAFVLLSAATPSRLLDAFPPGTRITRTTLDAAVERVRLSLGPRLRHEAGEAASASIGEA</sequence>
<reference evidence="6 7" key="1">
    <citation type="submission" date="2020-03" db="EMBL/GenBank/DDBJ databases">
        <title>Genomic Encyclopedia of Type Strains, Phase IV (KMG-IV): sequencing the most valuable type-strain genomes for metagenomic binning, comparative biology and taxonomic classification.</title>
        <authorList>
            <person name="Goeker M."/>
        </authorList>
    </citation>
    <scope>NUCLEOTIDE SEQUENCE [LARGE SCALE GENOMIC DNA]</scope>
    <source>
        <strain evidence="6 7">DSM 7225</strain>
    </source>
</reference>
<dbReference type="InterPro" id="IPR027417">
    <property type="entry name" value="P-loop_NTPase"/>
</dbReference>
<keyword evidence="2 6" id="KW-0378">Hydrolase</keyword>
<dbReference type="EC" id="3.6.4.12" evidence="6"/>
<dbReference type="InterPro" id="IPR006555">
    <property type="entry name" value="ATP-dep_Helicase_C"/>
</dbReference>
<evidence type="ECO:0000256" key="2">
    <source>
        <dbReference type="ARBA" id="ARBA00022801"/>
    </source>
</evidence>
<comment type="similarity">
    <text evidence="4">Belongs to the helicase family. DinG subfamily.</text>
</comment>
<evidence type="ECO:0000259" key="5">
    <source>
        <dbReference type="PROSITE" id="PS51193"/>
    </source>
</evidence>
<keyword evidence="6" id="KW-0347">Helicase</keyword>
<dbReference type="PROSITE" id="PS51193">
    <property type="entry name" value="HELICASE_ATP_BIND_2"/>
    <property type="match status" value="1"/>
</dbReference>
<dbReference type="GO" id="GO:0003678">
    <property type="term" value="F:DNA helicase activity"/>
    <property type="evidence" value="ECO:0007669"/>
    <property type="project" value="UniProtKB-EC"/>
</dbReference>
<accession>A0A7X5XWE7</accession>
<proteinExistence type="inferred from homology"/>
<keyword evidence="7" id="KW-1185">Reference proteome</keyword>